<keyword evidence="1" id="KW-0677">Repeat</keyword>
<keyword evidence="6" id="KW-1185">Reference proteome</keyword>
<feature type="compositionally biased region" description="Basic and acidic residues" evidence="4">
    <location>
        <begin position="564"/>
        <end position="585"/>
    </location>
</feature>
<dbReference type="AlphaFoldDB" id="X6P3R2"/>
<feature type="region of interest" description="Disordered" evidence="4">
    <location>
        <begin position="493"/>
        <end position="604"/>
    </location>
</feature>
<comment type="caution">
    <text evidence="5">The sequence shown here is derived from an EMBL/GenBank/DDBJ whole genome shotgun (WGS) entry which is preliminary data.</text>
</comment>
<feature type="compositionally biased region" description="Basic residues" evidence="4">
    <location>
        <begin position="586"/>
        <end position="596"/>
    </location>
</feature>
<dbReference type="InterPro" id="IPR019734">
    <property type="entry name" value="TPR_rpt"/>
</dbReference>
<dbReference type="SUPFAM" id="SSF48452">
    <property type="entry name" value="TPR-like"/>
    <property type="match status" value="1"/>
</dbReference>
<feature type="region of interest" description="Disordered" evidence="4">
    <location>
        <begin position="641"/>
        <end position="674"/>
    </location>
</feature>
<feature type="repeat" description="TPR" evidence="3">
    <location>
        <begin position="324"/>
        <end position="357"/>
    </location>
</feature>
<dbReference type="GO" id="GO:0006368">
    <property type="term" value="P:transcription elongation by RNA polymerase II"/>
    <property type="evidence" value="ECO:0007669"/>
    <property type="project" value="TreeGrafter"/>
</dbReference>
<gene>
    <name evidence="5" type="ORF">RFI_03924</name>
</gene>
<dbReference type="EMBL" id="ASPP01003608">
    <property type="protein sequence ID" value="ETO33185.1"/>
    <property type="molecule type" value="Genomic_DNA"/>
</dbReference>
<evidence type="ECO:0000256" key="4">
    <source>
        <dbReference type="SAM" id="MobiDB-lite"/>
    </source>
</evidence>
<proteinExistence type="predicted"/>
<evidence type="ECO:0008006" key="7">
    <source>
        <dbReference type="Google" id="ProtNLM"/>
    </source>
</evidence>
<organism evidence="5 6">
    <name type="scientific">Reticulomyxa filosa</name>
    <dbReference type="NCBI Taxonomy" id="46433"/>
    <lineage>
        <taxon>Eukaryota</taxon>
        <taxon>Sar</taxon>
        <taxon>Rhizaria</taxon>
        <taxon>Retaria</taxon>
        <taxon>Foraminifera</taxon>
        <taxon>Monothalamids</taxon>
        <taxon>Reticulomyxidae</taxon>
        <taxon>Reticulomyxa</taxon>
    </lineage>
</organism>
<dbReference type="GO" id="GO:0000993">
    <property type="term" value="F:RNA polymerase II complex binding"/>
    <property type="evidence" value="ECO:0007669"/>
    <property type="project" value="TreeGrafter"/>
</dbReference>
<dbReference type="GO" id="GO:0006355">
    <property type="term" value="P:regulation of DNA-templated transcription"/>
    <property type="evidence" value="ECO:0007669"/>
    <property type="project" value="InterPro"/>
</dbReference>
<protein>
    <recommendedName>
        <fullName evidence="7">TPR Domain containing protein</fullName>
    </recommendedName>
</protein>
<accession>X6P3R2</accession>
<evidence type="ECO:0000313" key="5">
    <source>
        <dbReference type="EMBL" id="ETO33185.1"/>
    </source>
</evidence>
<dbReference type="Pfam" id="PF13181">
    <property type="entry name" value="TPR_8"/>
    <property type="match status" value="2"/>
</dbReference>
<dbReference type="PANTHER" id="PTHR14027:SF2">
    <property type="entry name" value="RNA POLYMERASE-ASSOCIATED PROTEIN CTR9 HOMOLOG"/>
    <property type="match status" value="1"/>
</dbReference>
<keyword evidence="2 3" id="KW-0802">TPR repeat</keyword>
<dbReference type="OrthoDB" id="343875at2759"/>
<dbReference type="GO" id="GO:0016593">
    <property type="term" value="C:Cdc73/Paf1 complex"/>
    <property type="evidence" value="ECO:0007669"/>
    <property type="project" value="TreeGrafter"/>
</dbReference>
<evidence type="ECO:0000256" key="3">
    <source>
        <dbReference type="PROSITE-ProRule" id="PRU00339"/>
    </source>
</evidence>
<feature type="region of interest" description="Disordered" evidence="4">
    <location>
        <begin position="96"/>
        <end position="126"/>
    </location>
</feature>
<sequence>MKEKNFKTAQKYLLKAIDLNPDNDVDLWLLLGKCSELIDVECSLHAYEKALMLLIAKKQTPPFELFNNVVVLQHRLGKYTEAKELCEKVLFKNDGKKNSSKAKKSVDNNDLPAEDGTIAPSRPKSQKYDINPDHIVLLYNYGLVMLALGKDKKCHRIMSKVLKLQEDFIEALLVIAVMYRKQGNTIMAISHLNKAIDLAKKKELNSLQIDARLLLAETFDQQHDRTGVRDQLEMIANEIPEGKHDPYSILLNSDMIVKGRARKDRKKDSLSQLVEAARGYCKVLMSYRDNALAAHGLGVVYAELGELEQAKSIFQDLREATNMPELSVNLGNICAAHKHWDAAIKLYEKALRQLPNEEYGDIPNYLARALFAKKEYKRCKQVLLKALRQFPTNEIYLYNYAYTCEMESIDVLRQDNLGTLTLENAEESLESLKVSLTMFENLQQHFTHIADDMKHKITEHIAFVKRTIQQAHKIVEQKHKQFAKKLEVKQKEHQKLEDLKKKKTAEQLKHEKNDELRRKELQKRAKKRKLEVESMRIKYTENESKKRKGEKGGGGGGGGIGAGGDDRQKHEHDELSDNEIAESKEHSRHQSKRRKFNISEPLEPDTQQALMDIFEDDSIPPNTDVNPNADMHLQTSINADTKTAAPTSPFQSSNKPTKKRLHKNVESGTDSDLNTMNQGKEELSYRPFFFFFFYCSFICLDLFGDGEILVNADDDNEKEKADENKKDKKKKGFDPEIWKKMSHRVYEIIQTTPNIQAMTFGNLKRQLAAEFDVSSKFYKEYLKKRVQEVIEEKENKTDQQFFYCNKYSAENNCLPKKYILFWLKHFFNGHQQLFLFFYNGFSLSFVSLKEKLFFGLFKNKKKNLFQLNRQTKSLVL</sequence>
<dbReference type="SMART" id="SM00028">
    <property type="entry name" value="TPR"/>
    <property type="match status" value="4"/>
</dbReference>
<dbReference type="InterPro" id="IPR011990">
    <property type="entry name" value="TPR-like_helical_dom_sf"/>
</dbReference>
<dbReference type="InterPro" id="IPR031101">
    <property type="entry name" value="Ctr9"/>
</dbReference>
<feature type="compositionally biased region" description="Polar residues" evidence="4">
    <location>
        <begin position="641"/>
        <end position="655"/>
    </location>
</feature>
<feature type="compositionally biased region" description="Basic and acidic residues" evidence="4">
    <location>
        <begin position="530"/>
        <end position="544"/>
    </location>
</feature>
<dbReference type="SUPFAM" id="SSF81901">
    <property type="entry name" value="HCP-like"/>
    <property type="match status" value="1"/>
</dbReference>
<name>X6P3R2_RETFI</name>
<feature type="compositionally biased region" description="Basic and acidic residues" evidence="4">
    <location>
        <begin position="493"/>
        <end position="523"/>
    </location>
</feature>
<dbReference type="Gene3D" id="1.25.40.10">
    <property type="entry name" value="Tetratricopeptide repeat domain"/>
    <property type="match status" value="3"/>
</dbReference>
<evidence type="ECO:0000256" key="1">
    <source>
        <dbReference type="ARBA" id="ARBA00022737"/>
    </source>
</evidence>
<dbReference type="PANTHER" id="PTHR14027">
    <property type="entry name" value="RNA POLYMERASE-ASSOCIATED PROTEIN CTR9"/>
    <property type="match status" value="1"/>
</dbReference>
<evidence type="ECO:0000313" key="6">
    <source>
        <dbReference type="Proteomes" id="UP000023152"/>
    </source>
</evidence>
<dbReference type="PROSITE" id="PS50005">
    <property type="entry name" value="TPR"/>
    <property type="match status" value="1"/>
</dbReference>
<dbReference type="Pfam" id="PF14559">
    <property type="entry name" value="TPR_19"/>
    <property type="match status" value="1"/>
</dbReference>
<feature type="compositionally biased region" description="Gly residues" evidence="4">
    <location>
        <begin position="552"/>
        <end position="563"/>
    </location>
</feature>
<dbReference type="Proteomes" id="UP000023152">
    <property type="component" value="Unassembled WGS sequence"/>
</dbReference>
<reference evidence="5 6" key="1">
    <citation type="journal article" date="2013" name="Curr. Biol.">
        <title>The Genome of the Foraminiferan Reticulomyxa filosa.</title>
        <authorList>
            <person name="Glockner G."/>
            <person name="Hulsmann N."/>
            <person name="Schleicher M."/>
            <person name="Noegel A.A."/>
            <person name="Eichinger L."/>
            <person name="Gallinger C."/>
            <person name="Pawlowski J."/>
            <person name="Sierra R."/>
            <person name="Euteneuer U."/>
            <person name="Pillet L."/>
            <person name="Moustafa A."/>
            <person name="Platzer M."/>
            <person name="Groth M."/>
            <person name="Szafranski K."/>
            <person name="Schliwa M."/>
        </authorList>
    </citation>
    <scope>NUCLEOTIDE SEQUENCE [LARGE SCALE GENOMIC DNA]</scope>
</reference>
<evidence type="ECO:0000256" key="2">
    <source>
        <dbReference type="ARBA" id="ARBA00022803"/>
    </source>
</evidence>